<name>T0PYT9_SAPDV</name>
<dbReference type="PANTHER" id="PTHR45977:SF4">
    <property type="entry name" value="RING-TYPE DOMAIN-CONTAINING PROTEIN"/>
    <property type="match status" value="1"/>
</dbReference>
<evidence type="ECO:0000256" key="12">
    <source>
        <dbReference type="PROSITE-ProRule" id="PRU00175"/>
    </source>
</evidence>
<accession>T0PYT9</accession>
<dbReference type="Gene3D" id="3.30.40.10">
    <property type="entry name" value="Zinc/RING finger domain, C3HC4 (zinc finger)"/>
    <property type="match status" value="1"/>
</dbReference>
<dbReference type="PANTHER" id="PTHR45977">
    <property type="entry name" value="TARGET OF ERK KINASE MPK-1"/>
    <property type="match status" value="1"/>
</dbReference>
<dbReference type="InterPro" id="IPR013083">
    <property type="entry name" value="Znf_RING/FYVE/PHD"/>
</dbReference>
<protein>
    <recommendedName>
        <fullName evidence="3">RING-type E3 ubiquitin transferase</fullName>
        <ecNumber evidence="3">2.3.2.27</ecNumber>
    </recommendedName>
</protein>
<dbReference type="CDD" id="cd06093">
    <property type="entry name" value="PX_domain"/>
    <property type="match status" value="1"/>
</dbReference>
<evidence type="ECO:0000256" key="7">
    <source>
        <dbReference type="ARBA" id="ARBA00022771"/>
    </source>
</evidence>
<evidence type="ECO:0000313" key="16">
    <source>
        <dbReference type="Proteomes" id="UP000030762"/>
    </source>
</evidence>
<dbReference type="InParanoid" id="T0PYT9"/>
<dbReference type="GO" id="GO:0035091">
    <property type="term" value="F:phosphatidylinositol binding"/>
    <property type="evidence" value="ECO:0007669"/>
    <property type="project" value="InterPro"/>
</dbReference>
<dbReference type="EC" id="2.3.2.27" evidence="3"/>
<dbReference type="GO" id="GO:0016020">
    <property type="term" value="C:membrane"/>
    <property type="evidence" value="ECO:0007669"/>
    <property type="project" value="UniProtKB-SubCell"/>
</dbReference>
<dbReference type="InterPro" id="IPR001841">
    <property type="entry name" value="Znf_RING"/>
</dbReference>
<organism evidence="15 16">
    <name type="scientific">Saprolegnia diclina (strain VS20)</name>
    <dbReference type="NCBI Taxonomy" id="1156394"/>
    <lineage>
        <taxon>Eukaryota</taxon>
        <taxon>Sar</taxon>
        <taxon>Stramenopiles</taxon>
        <taxon>Oomycota</taxon>
        <taxon>Saprolegniomycetes</taxon>
        <taxon>Saprolegniales</taxon>
        <taxon>Saprolegniaceae</taxon>
        <taxon>Saprolegnia</taxon>
    </lineage>
</organism>
<reference evidence="15 16" key="1">
    <citation type="submission" date="2012-04" db="EMBL/GenBank/DDBJ databases">
        <title>The Genome Sequence of Saprolegnia declina VS20.</title>
        <authorList>
            <consortium name="The Broad Institute Genome Sequencing Platform"/>
            <person name="Russ C."/>
            <person name="Nusbaum C."/>
            <person name="Tyler B."/>
            <person name="van West P."/>
            <person name="Dieguez-Uribeondo J."/>
            <person name="de Bruijn I."/>
            <person name="Tripathy S."/>
            <person name="Jiang R."/>
            <person name="Young S.K."/>
            <person name="Zeng Q."/>
            <person name="Gargeya S."/>
            <person name="Fitzgerald M."/>
            <person name="Haas B."/>
            <person name="Abouelleil A."/>
            <person name="Alvarado L."/>
            <person name="Arachchi H.M."/>
            <person name="Berlin A."/>
            <person name="Chapman S.B."/>
            <person name="Goldberg J."/>
            <person name="Griggs A."/>
            <person name="Gujja S."/>
            <person name="Hansen M."/>
            <person name="Howarth C."/>
            <person name="Imamovic A."/>
            <person name="Larimer J."/>
            <person name="McCowen C."/>
            <person name="Montmayeur A."/>
            <person name="Murphy C."/>
            <person name="Neiman D."/>
            <person name="Pearson M."/>
            <person name="Priest M."/>
            <person name="Roberts A."/>
            <person name="Saif S."/>
            <person name="Shea T."/>
            <person name="Sisk P."/>
            <person name="Sykes S."/>
            <person name="Wortman J."/>
            <person name="Nusbaum C."/>
            <person name="Birren B."/>
        </authorList>
    </citation>
    <scope>NUCLEOTIDE SEQUENCE [LARGE SCALE GENOMIC DNA]</scope>
    <source>
        <strain evidence="15 16">VS20</strain>
    </source>
</reference>
<keyword evidence="5" id="KW-0812">Transmembrane</keyword>
<dbReference type="SUPFAM" id="SSF57850">
    <property type="entry name" value="RING/U-box"/>
    <property type="match status" value="1"/>
</dbReference>
<dbReference type="InterPro" id="IPR036871">
    <property type="entry name" value="PX_dom_sf"/>
</dbReference>
<evidence type="ECO:0000256" key="2">
    <source>
        <dbReference type="ARBA" id="ARBA00004141"/>
    </source>
</evidence>
<evidence type="ECO:0000259" key="14">
    <source>
        <dbReference type="PROSITE" id="PS50195"/>
    </source>
</evidence>
<dbReference type="GeneID" id="19955454"/>
<gene>
    <name evidence="15" type="ORF">SDRG_14727</name>
</gene>
<evidence type="ECO:0000259" key="13">
    <source>
        <dbReference type="PROSITE" id="PS50089"/>
    </source>
</evidence>
<dbReference type="GO" id="GO:0016567">
    <property type="term" value="P:protein ubiquitination"/>
    <property type="evidence" value="ECO:0007669"/>
    <property type="project" value="TreeGrafter"/>
</dbReference>
<evidence type="ECO:0000256" key="11">
    <source>
        <dbReference type="ARBA" id="ARBA00023136"/>
    </source>
</evidence>
<dbReference type="GO" id="GO:0006511">
    <property type="term" value="P:ubiquitin-dependent protein catabolic process"/>
    <property type="evidence" value="ECO:0007669"/>
    <property type="project" value="TreeGrafter"/>
</dbReference>
<dbReference type="SUPFAM" id="SSF64268">
    <property type="entry name" value="PX domain"/>
    <property type="match status" value="1"/>
</dbReference>
<keyword evidence="16" id="KW-1185">Reference proteome</keyword>
<evidence type="ECO:0000313" key="15">
    <source>
        <dbReference type="EMBL" id="EQC27401.1"/>
    </source>
</evidence>
<dbReference type="eggNOG" id="KOG0800">
    <property type="taxonomic scope" value="Eukaryota"/>
</dbReference>
<keyword evidence="10" id="KW-1133">Transmembrane helix</keyword>
<keyword evidence="8" id="KW-0833">Ubl conjugation pathway</keyword>
<dbReference type="Pfam" id="PF13639">
    <property type="entry name" value="zf-RING_2"/>
    <property type="match status" value="1"/>
</dbReference>
<feature type="domain" description="PX" evidence="14">
    <location>
        <begin position="45"/>
        <end position="187"/>
    </location>
</feature>
<evidence type="ECO:0000256" key="5">
    <source>
        <dbReference type="ARBA" id="ARBA00022692"/>
    </source>
</evidence>
<dbReference type="GO" id="GO:0008270">
    <property type="term" value="F:zinc ion binding"/>
    <property type="evidence" value="ECO:0007669"/>
    <property type="project" value="UniProtKB-KW"/>
</dbReference>
<comment type="catalytic activity">
    <reaction evidence="1">
        <text>S-ubiquitinyl-[E2 ubiquitin-conjugating enzyme]-L-cysteine + [acceptor protein]-L-lysine = [E2 ubiquitin-conjugating enzyme]-L-cysteine + N(6)-ubiquitinyl-[acceptor protein]-L-lysine.</text>
        <dbReference type="EC" id="2.3.2.27"/>
    </reaction>
</comment>
<dbReference type="STRING" id="1156394.T0PYT9"/>
<sequence length="268" mass="30007">MWQLPPAATMRQRFLSFLASTEPAPKPRGSHLRPPSASLAASATMSRNQVVIKATPVGPAEAHYTQYTIICSQPGSYQWWVAFRRYSEFVTFRKQCSKALKGVQKSDHAQALSPFTDSLVALGRCPFPPKHFIVDDAEILAERKAGLAIFVEHVLSSYDDARRLVTMLGVAQRGLVEAWLRLATAFLVVPPDARTSRRRHTTLCAADAVCSICLGSIDDKGDDDKRSAGAVFETKCHHHYHRKCILPWLEKTQTCPMCRHRVVSGRWY</sequence>
<dbReference type="Proteomes" id="UP000030762">
    <property type="component" value="Unassembled WGS sequence"/>
</dbReference>
<comment type="subcellular location">
    <subcellularLocation>
        <location evidence="2">Membrane</location>
        <topology evidence="2">Multi-pass membrane protein</topology>
    </subcellularLocation>
</comment>
<dbReference type="OrthoDB" id="8062037at2759"/>
<evidence type="ECO:0000256" key="6">
    <source>
        <dbReference type="ARBA" id="ARBA00022723"/>
    </source>
</evidence>
<keyword evidence="6" id="KW-0479">Metal-binding</keyword>
<evidence type="ECO:0000256" key="8">
    <source>
        <dbReference type="ARBA" id="ARBA00022786"/>
    </source>
</evidence>
<dbReference type="PROSITE" id="PS50195">
    <property type="entry name" value="PX"/>
    <property type="match status" value="1"/>
</dbReference>
<dbReference type="InterPro" id="IPR001683">
    <property type="entry name" value="PX_dom"/>
</dbReference>
<keyword evidence="9" id="KW-0862">Zinc</keyword>
<evidence type="ECO:0000256" key="4">
    <source>
        <dbReference type="ARBA" id="ARBA00022679"/>
    </source>
</evidence>
<dbReference type="OMA" id="FETKCHH"/>
<evidence type="ECO:0000256" key="1">
    <source>
        <dbReference type="ARBA" id="ARBA00000900"/>
    </source>
</evidence>
<keyword evidence="4" id="KW-0808">Transferase</keyword>
<proteinExistence type="predicted"/>
<feature type="domain" description="RING-type" evidence="13">
    <location>
        <begin position="210"/>
        <end position="259"/>
    </location>
</feature>
<dbReference type="RefSeq" id="XP_008619101.1">
    <property type="nucleotide sequence ID" value="XM_008620879.1"/>
</dbReference>
<keyword evidence="7 12" id="KW-0863">Zinc-finger</keyword>
<dbReference type="GO" id="GO:0061630">
    <property type="term" value="F:ubiquitin protein ligase activity"/>
    <property type="evidence" value="ECO:0007669"/>
    <property type="project" value="UniProtKB-EC"/>
</dbReference>
<dbReference type="Gene3D" id="3.30.1520.10">
    <property type="entry name" value="Phox-like domain"/>
    <property type="match status" value="1"/>
</dbReference>
<dbReference type="VEuPathDB" id="FungiDB:SDRG_14727"/>
<evidence type="ECO:0000256" key="3">
    <source>
        <dbReference type="ARBA" id="ARBA00012483"/>
    </source>
</evidence>
<dbReference type="PROSITE" id="PS50089">
    <property type="entry name" value="ZF_RING_2"/>
    <property type="match status" value="1"/>
</dbReference>
<evidence type="ECO:0000256" key="9">
    <source>
        <dbReference type="ARBA" id="ARBA00022833"/>
    </source>
</evidence>
<dbReference type="SMART" id="SM00184">
    <property type="entry name" value="RING"/>
    <property type="match status" value="1"/>
</dbReference>
<evidence type="ECO:0000256" key="10">
    <source>
        <dbReference type="ARBA" id="ARBA00022989"/>
    </source>
</evidence>
<dbReference type="AlphaFoldDB" id="T0PYT9"/>
<keyword evidence="11" id="KW-0472">Membrane</keyword>
<dbReference type="EMBL" id="JH767208">
    <property type="protein sequence ID" value="EQC27401.1"/>
    <property type="molecule type" value="Genomic_DNA"/>
</dbReference>